<dbReference type="Proteomes" id="UP001633002">
    <property type="component" value="Unassembled WGS sequence"/>
</dbReference>
<accession>A0ABD3HTC6</accession>
<protein>
    <recommendedName>
        <fullName evidence="3">CCHC-type domain-containing protein</fullName>
    </recommendedName>
</protein>
<dbReference type="InterPro" id="IPR036875">
    <property type="entry name" value="Znf_CCHC_sf"/>
</dbReference>
<evidence type="ECO:0000259" key="3">
    <source>
        <dbReference type="PROSITE" id="PS50158"/>
    </source>
</evidence>
<dbReference type="Pfam" id="PF00098">
    <property type="entry name" value="zf-CCHC"/>
    <property type="match status" value="1"/>
</dbReference>
<feature type="region of interest" description="Disordered" evidence="2">
    <location>
        <begin position="300"/>
        <end position="341"/>
    </location>
</feature>
<feature type="region of interest" description="Disordered" evidence="2">
    <location>
        <begin position="168"/>
        <end position="249"/>
    </location>
</feature>
<keyword evidence="5" id="KW-1185">Reference proteome</keyword>
<feature type="compositionally biased region" description="Polar residues" evidence="2">
    <location>
        <begin position="22"/>
        <end position="35"/>
    </location>
</feature>
<dbReference type="SUPFAM" id="SSF57756">
    <property type="entry name" value="Retrovirus zinc finger-like domains"/>
    <property type="match status" value="1"/>
</dbReference>
<keyword evidence="1" id="KW-0863">Zinc-finger</keyword>
<name>A0ABD3HTC6_9MARC</name>
<dbReference type="InterPro" id="IPR040256">
    <property type="entry name" value="At4g02000-like"/>
</dbReference>
<dbReference type="Gene3D" id="4.10.60.10">
    <property type="entry name" value="Zinc finger, CCHC-type"/>
    <property type="match status" value="1"/>
</dbReference>
<dbReference type="SMART" id="SM00343">
    <property type="entry name" value="ZnF_C2HC"/>
    <property type="match status" value="1"/>
</dbReference>
<dbReference type="GO" id="GO:0008270">
    <property type="term" value="F:zinc ion binding"/>
    <property type="evidence" value="ECO:0007669"/>
    <property type="project" value="UniProtKB-KW"/>
</dbReference>
<feature type="compositionally biased region" description="Polar residues" evidence="2">
    <location>
        <begin position="189"/>
        <end position="208"/>
    </location>
</feature>
<dbReference type="EMBL" id="JBJQOH010000003">
    <property type="protein sequence ID" value="KAL3694785.1"/>
    <property type="molecule type" value="Genomic_DNA"/>
</dbReference>
<reference evidence="4 5" key="1">
    <citation type="submission" date="2024-09" db="EMBL/GenBank/DDBJ databases">
        <title>Chromosome-scale assembly of Riccia sorocarpa.</title>
        <authorList>
            <person name="Paukszto L."/>
        </authorList>
    </citation>
    <scope>NUCLEOTIDE SEQUENCE [LARGE SCALE GENOMIC DNA]</scope>
    <source>
        <strain evidence="4">LP-2024</strain>
        <tissue evidence="4">Aerial parts of the thallus</tissue>
    </source>
</reference>
<dbReference type="PROSITE" id="PS50158">
    <property type="entry name" value="ZF_CCHC"/>
    <property type="match status" value="1"/>
</dbReference>
<dbReference type="PANTHER" id="PTHR31286:SF180">
    <property type="entry name" value="OS10G0362600 PROTEIN"/>
    <property type="match status" value="1"/>
</dbReference>
<feature type="compositionally biased region" description="Polar residues" evidence="2">
    <location>
        <begin position="302"/>
        <end position="322"/>
    </location>
</feature>
<dbReference type="InterPro" id="IPR001878">
    <property type="entry name" value="Znf_CCHC"/>
</dbReference>
<evidence type="ECO:0000256" key="2">
    <source>
        <dbReference type="SAM" id="MobiDB-lite"/>
    </source>
</evidence>
<feature type="domain" description="CCHC-type" evidence="3">
    <location>
        <begin position="150"/>
        <end position="165"/>
    </location>
</feature>
<feature type="compositionally biased region" description="Basic residues" evidence="2">
    <location>
        <begin position="212"/>
        <end position="224"/>
    </location>
</feature>
<evidence type="ECO:0000313" key="5">
    <source>
        <dbReference type="Proteomes" id="UP001633002"/>
    </source>
</evidence>
<organism evidence="4 5">
    <name type="scientific">Riccia sorocarpa</name>
    <dbReference type="NCBI Taxonomy" id="122646"/>
    <lineage>
        <taxon>Eukaryota</taxon>
        <taxon>Viridiplantae</taxon>
        <taxon>Streptophyta</taxon>
        <taxon>Embryophyta</taxon>
        <taxon>Marchantiophyta</taxon>
        <taxon>Marchantiopsida</taxon>
        <taxon>Marchantiidae</taxon>
        <taxon>Marchantiales</taxon>
        <taxon>Ricciaceae</taxon>
        <taxon>Riccia</taxon>
    </lineage>
</organism>
<proteinExistence type="predicted"/>
<feature type="region of interest" description="Disordered" evidence="2">
    <location>
        <begin position="21"/>
        <end position="50"/>
    </location>
</feature>
<dbReference type="PANTHER" id="PTHR31286">
    <property type="entry name" value="GLYCINE-RICH CELL WALL STRUCTURAL PROTEIN 1.8-LIKE"/>
    <property type="match status" value="1"/>
</dbReference>
<keyword evidence="1" id="KW-0862">Zinc</keyword>
<sequence>MTTMTQSVDIAMNEINAKTPAVQANSASDGATASTKAGKGVGPMDPRSTWSNIVAGTSKANEHNDTDTLQLPQIDWAEGVNDEHGRMMAESLGPVLFQASHEANDVKYAHLRACIMREDVQNLPNAIIVDLPCGGHFTQEVKYTWLPDSCYKCRKRGHKARECPEAFHQANARGKGKTPLRNANAPHLGTTNGNLPESSNANLDTQAGYTPHRQKRQWKPKTPHRPLQEPASSQGTLTPKPKPGRSHTSLQNRFAKPVLQPFGRVPPFLDQTQLLTQPLTKPDTGGNSPVSHCSQEALMQPLNDSPQGNLKAARNQTGSKLNQDVRSEGTDAAKGTPKARWGEEVNLNAHPPLQEAPLIDLAGAEDALSTLVTQLLDAATPVRVENGAHFNLNTPQQLMITDQHQISPLEPAIVAKLRMTE</sequence>
<evidence type="ECO:0000313" key="4">
    <source>
        <dbReference type="EMBL" id="KAL3694785.1"/>
    </source>
</evidence>
<gene>
    <name evidence="4" type="ORF">R1sor_008436</name>
</gene>
<keyword evidence="1" id="KW-0479">Metal-binding</keyword>
<evidence type="ECO:0000256" key="1">
    <source>
        <dbReference type="PROSITE-ProRule" id="PRU00047"/>
    </source>
</evidence>
<dbReference type="AlphaFoldDB" id="A0ABD3HTC6"/>
<comment type="caution">
    <text evidence="4">The sequence shown here is derived from an EMBL/GenBank/DDBJ whole genome shotgun (WGS) entry which is preliminary data.</text>
</comment>